<name>A0AAE3UBX7_9BACT</name>
<dbReference type="AlphaFoldDB" id="A0AAE3UBX7"/>
<comment type="caution">
    <text evidence="1">The sequence shown here is derived from an EMBL/GenBank/DDBJ whole genome shotgun (WGS) entry which is preliminary data.</text>
</comment>
<protein>
    <recommendedName>
        <fullName evidence="3">Lipoprotein</fullName>
    </recommendedName>
</protein>
<reference evidence="1" key="1">
    <citation type="submission" date="2023-05" db="EMBL/GenBank/DDBJ databases">
        <authorList>
            <person name="Zhang X."/>
        </authorList>
    </citation>
    <scope>NUCLEOTIDE SEQUENCE</scope>
    <source>
        <strain evidence="1">BD1B2-1</strain>
    </source>
</reference>
<gene>
    <name evidence="1" type="ORF">QNI22_06610</name>
</gene>
<dbReference type="PROSITE" id="PS51257">
    <property type="entry name" value="PROKAR_LIPOPROTEIN"/>
    <property type="match status" value="1"/>
</dbReference>
<accession>A0AAE3UBX7</accession>
<evidence type="ECO:0008006" key="3">
    <source>
        <dbReference type="Google" id="ProtNLM"/>
    </source>
</evidence>
<sequence>MNRKALLFIIIVSYYFFMGCNSSAKKSKEEYDERIEKLVLQENKIGIDYTFKARSPKNESVDDYIITYLGSIQTINGDSLRFLKEIHFSGSSELTQHGSCVVTIYNSNQEKLGFYYVGGATDGPTRIERDKLIFDSREDCNLTTSISFRDSIPNQIFVRCTEKGGDLFTFGNQ</sequence>
<proteinExistence type="predicted"/>
<evidence type="ECO:0000313" key="2">
    <source>
        <dbReference type="Proteomes" id="UP001232063"/>
    </source>
</evidence>
<dbReference type="RefSeq" id="WP_314509831.1">
    <property type="nucleotide sequence ID" value="NZ_JASJOU010000001.1"/>
</dbReference>
<evidence type="ECO:0000313" key="1">
    <source>
        <dbReference type="EMBL" id="MDJ1500308.1"/>
    </source>
</evidence>
<keyword evidence="2" id="KW-1185">Reference proteome</keyword>
<organism evidence="1 2">
    <name type="scientific">Xanthocytophaga agilis</name>
    <dbReference type="NCBI Taxonomy" id="3048010"/>
    <lineage>
        <taxon>Bacteria</taxon>
        <taxon>Pseudomonadati</taxon>
        <taxon>Bacteroidota</taxon>
        <taxon>Cytophagia</taxon>
        <taxon>Cytophagales</taxon>
        <taxon>Rhodocytophagaceae</taxon>
        <taxon>Xanthocytophaga</taxon>
    </lineage>
</organism>
<dbReference type="Proteomes" id="UP001232063">
    <property type="component" value="Unassembled WGS sequence"/>
</dbReference>
<dbReference type="EMBL" id="JASJOU010000001">
    <property type="protein sequence ID" value="MDJ1500308.1"/>
    <property type="molecule type" value="Genomic_DNA"/>
</dbReference>